<dbReference type="InterPro" id="IPR050188">
    <property type="entry name" value="RluA_PseudoU_synthase"/>
</dbReference>
<dbReference type="eggNOG" id="COG0564">
    <property type="taxonomic scope" value="Bacteria"/>
</dbReference>
<dbReference type="InterPro" id="IPR036986">
    <property type="entry name" value="S4_RNA-bd_sf"/>
</dbReference>
<dbReference type="SUPFAM" id="SSF55120">
    <property type="entry name" value="Pseudouridine synthase"/>
    <property type="match status" value="1"/>
</dbReference>
<dbReference type="Pfam" id="PF01479">
    <property type="entry name" value="S4"/>
    <property type="match status" value="1"/>
</dbReference>
<dbReference type="PANTHER" id="PTHR21600:SF44">
    <property type="entry name" value="RIBOSOMAL LARGE SUBUNIT PSEUDOURIDINE SYNTHASE D"/>
    <property type="match status" value="1"/>
</dbReference>
<sequence length="375" mass="40518">MENPQKKKAPADASIKDSGPADYSANAGIALRVPTACGGQRLDQVLARLLSQHSRSRLQDWIREGRVAVGGAVTVEPRFRLWGGETIALTESTDERAEASAPEEIPLRIVFEDDTLIVLDKQAGLVVHPGSGNWRGTLLNGLLHHAPQLARVPRAGIVHRLDKDTTGLMVVAKTLEAQTDLVRQLQARSVKRCYQALVRGIVEGAGIVDAPIGRHPTVRTRMAVVSGGRPARTHYRVLERFVACTLIECALETGRTHQIRVHMTSIAHPLVGDPIYGGGASRVPQGAVFPRQALHACRLALVHPASGKAMLWRSGVPADMAALIDRLRLESLAAHGAEQLAEGADDEDDWDEGDDRAEMIDLGDEDPDDGDLGEQ</sequence>
<dbReference type="InterPro" id="IPR002942">
    <property type="entry name" value="S4_RNA-bd"/>
</dbReference>
<dbReference type="STRING" id="522306.CAP2UW1_3922"/>
<feature type="domain" description="RNA-binding S4" evidence="8">
    <location>
        <begin position="40"/>
        <end position="104"/>
    </location>
</feature>
<dbReference type="EC" id="5.4.99.-" evidence="6"/>
<dbReference type="InterPro" id="IPR006224">
    <property type="entry name" value="PsdUridine_synth_RluA-like_CS"/>
</dbReference>
<comment type="catalytic activity">
    <reaction evidence="6">
        <text>a uridine in RNA = a pseudouridine in RNA</text>
        <dbReference type="Rhea" id="RHEA:48348"/>
        <dbReference type="Rhea" id="RHEA-COMP:12068"/>
        <dbReference type="Rhea" id="RHEA-COMP:12069"/>
        <dbReference type="ChEBI" id="CHEBI:65314"/>
        <dbReference type="ChEBI" id="CHEBI:65315"/>
    </reaction>
</comment>
<keyword evidence="9" id="KW-0326">Glycosidase</keyword>
<dbReference type="NCBIfam" id="TIGR00005">
    <property type="entry name" value="rluA_subfam"/>
    <property type="match status" value="1"/>
</dbReference>
<dbReference type="OrthoDB" id="9785808at2"/>
<feature type="region of interest" description="Disordered" evidence="7">
    <location>
        <begin position="338"/>
        <end position="375"/>
    </location>
</feature>
<dbReference type="PROSITE" id="PS50889">
    <property type="entry name" value="S4"/>
    <property type="match status" value="1"/>
</dbReference>
<accession>C7RM94</accession>
<protein>
    <recommendedName>
        <fullName evidence="6">Pseudouridine synthase</fullName>
        <ecNumber evidence="6">5.4.99.-</ecNumber>
    </recommendedName>
</protein>
<dbReference type="GO" id="GO:0000455">
    <property type="term" value="P:enzyme-directed rRNA pseudouridine synthesis"/>
    <property type="evidence" value="ECO:0007669"/>
    <property type="project" value="UniProtKB-ARBA"/>
</dbReference>
<proteinExistence type="inferred from homology"/>
<evidence type="ECO:0000256" key="5">
    <source>
        <dbReference type="PROSITE-ProRule" id="PRU00182"/>
    </source>
</evidence>
<dbReference type="InterPro" id="IPR020103">
    <property type="entry name" value="PsdUridine_synth_cat_dom_sf"/>
</dbReference>
<dbReference type="SMART" id="SM00363">
    <property type="entry name" value="S4"/>
    <property type="match status" value="1"/>
</dbReference>
<dbReference type="Gene3D" id="3.10.290.10">
    <property type="entry name" value="RNA-binding S4 domain"/>
    <property type="match status" value="1"/>
</dbReference>
<evidence type="ECO:0000256" key="6">
    <source>
        <dbReference type="RuleBase" id="RU362028"/>
    </source>
</evidence>
<feature type="compositionally biased region" description="Acidic residues" evidence="7">
    <location>
        <begin position="343"/>
        <end position="375"/>
    </location>
</feature>
<reference evidence="9" key="2">
    <citation type="submission" date="2009-09" db="EMBL/GenBank/DDBJ databases">
        <title>Complete sequence of chromosome of Candidatus Accumulibacter phosphatis clade IIA str. UW-1.</title>
        <authorList>
            <consortium name="US DOE Joint Genome Institute"/>
            <person name="Martin H.G."/>
            <person name="Ivanova N."/>
            <person name="Kunin V."/>
            <person name="Warnecke F."/>
            <person name="Barry K."/>
            <person name="He S."/>
            <person name="Salamov A."/>
            <person name="Szeto E."/>
            <person name="Dalin E."/>
            <person name="Pangilinan J.L."/>
            <person name="Lapidus A."/>
            <person name="Lowry S."/>
            <person name="Kyrpides N.C."/>
            <person name="McMahon K.D."/>
            <person name="Hugenholtz P."/>
        </authorList>
    </citation>
    <scope>NUCLEOTIDE SEQUENCE [LARGE SCALE GENOMIC DNA]</scope>
    <source>
        <strain evidence="9">UW-1</strain>
    </source>
</reference>
<dbReference type="SUPFAM" id="SSF55174">
    <property type="entry name" value="Alpha-L RNA-binding motif"/>
    <property type="match status" value="1"/>
</dbReference>
<dbReference type="KEGG" id="app:CAP2UW1_3922"/>
<dbReference type="PANTHER" id="PTHR21600">
    <property type="entry name" value="MITOCHONDRIAL RNA PSEUDOURIDINE SYNTHASE"/>
    <property type="match status" value="1"/>
</dbReference>
<evidence type="ECO:0000256" key="1">
    <source>
        <dbReference type="ARBA" id="ARBA00010876"/>
    </source>
</evidence>
<dbReference type="PROSITE" id="PS01129">
    <property type="entry name" value="PSI_RLU"/>
    <property type="match status" value="1"/>
</dbReference>
<dbReference type="GO" id="GO:0160140">
    <property type="term" value="F:23S rRNA pseudouridine(1911/1915/1917) synthase activity"/>
    <property type="evidence" value="ECO:0007669"/>
    <property type="project" value="UniProtKB-EC"/>
</dbReference>
<comment type="function">
    <text evidence="6">Responsible for synthesis of pseudouridine from uracil.</text>
</comment>
<feature type="region of interest" description="Disordered" evidence="7">
    <location>
        <begin position="1"/>
        <end position="20"/>
    </location>
</feature>
<gene>
    <name evidence="9" type="ordered locus">CAP2UW1_3922</name>
</gene>
<dbReference type="InterPro" id="IPR006145">
    <property type="entry name" value="PsdUridine_synth_RsuA/RluA"/>
</dbReference>
<feature type="active site" evidence="4">
    <location>
        <position position="162"/>
    </location>
</feature>
<evidence type="ECO:0000256" key="4">
    <source>
        <dbReference type="PIRSR" id="PIRSR606225-1"/>
    </source>
</evidence>
<dbReference type="Pfam" id="PF00849">
    <property type="entry name" value="PseudoU_synth_2"/>
    <property type="match status" value="1"/>
</dbReference>
<evidence type="ECO:0000256" key="3">
    <source>
        <dbReference type="ARBA" id="ARBA00036882"/>
    </source>
</evidence>
<name>C7RM94_ACCRE</name>
<dbReference type="GO" id="GO:0003723">
    <property type="term" value="F:RNA binding"/>
    <property type="evidence" value="ECO:0007669"/>
    <property type="project" value="UniProtKB-KW"/>
</dbReference>
<comment type="similarity">
    <text evidence="1 6">Belongs to the pseudouridine synthase RluA family.</text>
</comment>
<evidence type="ECO:0000256" key="7">
    <source>
        <dbReference type="SAM" id="MobiDB-lite"/>
    </source>
</evidence>
<dbReference type="AlphaFoldDB" id="C7RM94"/>
<dbReference type="GO" id="GO:0016798">
    <property type="term" value="F:hydrolase activity, acting on glycosyl bonds"/>
    <property type="evidence" value="ECO:0007669"/>
    <property type="project" value="UniProtKB-KW"/>
</dbReference>
<evidence type="ECO:0000313" key="9">
    <source>
        <dbReference type="EMBL" id="ACV37172.1"/>
    </source>
</evidence>
<dbReference type="Gene3D" id="3.30.2350.10">
    <property type="entry name" value="Pseudouridine synthase"/>
    <property type="match status" value="1"/>
</dbReference>
<reference evidence="9" key="1">
    <citation type="submission" date="2009-08" db="EMBL/GenBank/DDBJ databases">
        <authorList>
            <consortium name="US DOE Joint Genome Institute"/>
            <person name="Lucas S."/>
            <person name="Copeland A."/>
            <person name="Lapidus A."/>
            <person name="Glavina del Rio T."/>
            <person name="Dalin E."/>
            <person name="Tice H."/>
            <person name="Bruce D."/>
            <person name="Barry K."/>
            <person name="Pitluck S."/>
            <person name="Lowry S."/>
            <person name="Larimer F."/>
            <person name="Land M."/>
            <person name="Hauser L."/>
            <person name="Kyrpides N."/>
            <person name="Ivanova N."/>
            <person name="McMahon K.D."/>
            <person name="Hugenholtz P."/>
        </authorList>
    </citation>
    <scope>NUCLEOTIDE SEQUENCE</scope>
    <source>
        <strain evidence="9">UW-1</strain>
    </source>
</reference>
<keyword evidence="9" id="KW-0378">Hydrolase</keyword>
<dbReference type="CDD" id="cd00165">
    <property type="entry name" value="S4"/>
    <property type="match status" value="1"/>
</dbReference>
<dbReference type="EMBL" id="CP001715">
    <property type="protein sequence ID" value="ACV37172.1"/>
    <property type="molecule type" value="Genomic_DNA"/>
</dbReference>
<comment type="catalytic activity">
    <reaction evidence="3">
        <text>uridine(1911/1915/1917) in 23S rRNA = pseudouridine(1911/1915/1917) in 23S rRNA</text>
        <dbReference type="Rhea" id="RHEA:42524"/>
        <dbReference type="Rhea" id="RHEA-COMP:10097"/>
        <dbReference type="Rhea" id="RHEA-COMP:10098"/>
        <dbReference type="ChEBI" id="CHEBI:65314"/>
        <dbReference type="ChEBI" id="CHEBI:65315"/>
        <dbReference type="EC" id="5.4.99.23"/>
    </reaction>
</comment>
<organism evidence="9">
    <name type="scientific">Accumulibacter regalis</name>
    <dbReference type="NCBI Taxonomy" id="522306"/>
    <lineage>
        <taxon>Bacteria</taxon>
        <taxon>Pseudomonadati</taxon>
        <taxon>Pseudomonadota</taxon>
        <taxon>Betaproteobacteria</taxon>
        <taxon>Candidatus Accumulibacter</taxon>
    </lineage>
</organism>
<dbReference type="HOGENOM" id="CLU_016902_4_0_4"/>
<evidence type="ECO:0000256" key="2">
    <source>
        <dbReference type="ARBA" id="ARBA00023235"/>
    </source>
</evidence>
<evidence type="ECO:0000259" key="8">
    <source>
        <dbReference type="SMART" id="SM00363"/>
    </source>
</evidence>
<dbReference type="CDD" id="cd02869">
    <property type="entry name" value="PseudoU_synth_RluA_like"/>
    <property type="match status" value="1"/>
</dbReference>
<dbReference type="InterPro" id="IPR006225">
    <property type="entry name" value="PsdUridine_synth_RluC/D"/>
</dbReference>
<keyword evidence="2 6" id="KW-0413">Isomerase</keyword>
<keyword evidence="5" id="KW-0694">RNA-binding</keyword>
<dbReference type="NCBIfam" id="NF008385">
    <property type="entry name" value="PRK11180.1"/>
    <property type="match status" value="1"/>
</dbReference>